<dbReference type="InterPro" id="IPR041325">
    <property type="entry name" value="Gln_deamidase_2"/>
</dbReference>
<evidence type="ECO:0000313" key="2">
    <source>
        <dbReference type="EMBL" id="RMZ59216.1"/>
    </source>
</evidence>
<dbReference type="Gene3D" id="2.40.50.340">
    <property type="match status" value="1"/>
</dbReference>
<protein>
    <recommendedName>
        <fullName evidence="1">Protein glutaminase domain-containing protein</fullName>
    </recommendedName>
</protein>
<evidence type="ECO:0000259" key="1">
    <source>
        <dbReference type="Pfam" id="PF18626"/>
    </source>
</evidence>
<gene>
    <name evidence="2" type="ORF">D1632_06085</name>
</gene>
<organism evidence="2 3">
    <name type="scientific">Chryseobacterium nematophagum</name>
    <dbReference type="NCBI Taxonomy" id="2305228"/>
    <lineage>
        <taxon>Bacteria</taxon>
        <taxon>Pseudomonadati</taxon>
        <taxon>Bacteroidota</taxon>
        <taxon>Flavobacteriia</taxon>
        <taxon>Flavobacteriales</taxon>
        <taxon>Weeksellaceae</taxon>
        <taxon>Chryseobacterium group</taxon>
        <taxon>Chryseobacterium</taxon>
    </lineage>
</organism>
<sequence>MKKTIFLALTCLVMTTTTSCNQDRDLNEPVHMDSNIGSALSNRADTEESRSLIPININKVGNEYHILFDDDNSLFTLSDTPQNAAYIDKIKGAIGEKALLITSNDYSITNVQDSHAVYVTQPICNEVGYGNLSGVSNLATVDRLANILSQRSEYVSIAVKSINNNQFVSNGLPNFKYRINGCHARAHRMRQLLMHKGYKCEKIWLFGRLRAITENGREINWGWHVAIALTLPNGQKRVIDPAFQNKSMTVGDWEAKCLNTTGLPRGFKPPYKISSAFTTESNCYTLANVSKRGNGVNITRQYDNCYTETTKLLREYNSKKD</sequence>
<dbReference type="EMBL" id="QWIV01000013">
    <property type="protein sequence ID" value="RMZ59216.1"/>
    <property type="molecule type" value="Genomic_DNA"/>
</dbReference>
<evidence type="ECO:0000313" key="3">
    <source>
        <dbReference type="Proteomes" id="UP000267524"/>
    </source>
</evidence>
<feature type="domain" description="Protein glutaminase" evidence="1">
    <location>
        <begin position="161"/>
        <end position="256"/>
    </location>
</feature>
<reference evidence="2 3" key="1">
    <citation type="submission" date="2018-08" db="EMBL/GenBank/DDBJ databases">
        <title>Chryseobacterium nematophagum: a novel matrix digesting pathogen of nematodes.</title>
        <authorList>
            <person name="Page A."/>
            <person name="Roberts M."/>
            <person name="Felix M.-A."/>
            <person name="Weir W."/>
        </authorList>
    </citation>
    <scope>NUCLEOTIDE SEQUENCE [LARGE SCALE GENOMIC DNA]</scope>
    <source>
        <strain evidence="2 3">JUb275</strain>
    </source>
</reference>
<dbReference type="RefSeq" id="WP_122546338.1">
    <property type="nucleotide sequence ID" value="NZ_QWIV01000013.1"/>
</dbReference>
<comment type="caution">
    <text evidence="2">The sequence shown here is derived from an EMBL/GenBank/DDBJ whole genome shotgun (WGS) entry which is preliminary data.</text>
</comment>
<keyword evidence="3" id="KW-1185">Reference proteome</keyword>
<dbReference type="Pfam" id="PF18626">
    <property type="entry name" value="Gln_deamidase_2"/>
    <property type="match status" value="1"/>
</dbReference>
<dbReference type="Proteomes" id="UP000267524">
    <property type="component" value="Unassembled WGS sequence"/>
</dbReference>
<dbReference type="Gene3D" id="3.10.620.30">
    <property type="match status" value="1"/>
</dbReference>
<name>A0A3M7LCN2_9FLAO</name>
<proteinExistence type="predicted"/>
<accession>A0A3M7LCN2</accession>
<dbReference type="PROSITE" id="PS51257">
    <property type="entry name" value="PROKAR_LIPOPROTEIN"/>
    <property type="match status" value="1"/>
</dbReference>
<dbReference type="AlphaFoldDB" id="A0A3M7LCN2"/>